<dbReference type="OrthoDB" id="623918at2759"/>
<feature type="domain" description="TF-B3" evidence="7">
    <location>
        <begin position="25"/>
        <end position="118"/>
    </location>
</feature>
<dbReference type="SMART" id="SM01019">
    <property type="entry name" value="B3"/>
    <property type="match status" value="2"/>
</dbReference>
<dbReference type="PANTHER" id="PTHR31920">
    <property type="entry name" value="B3 DOMAIN-CONTAINING"/>
    <property type="match status" value="1"/>
</dbReference>
<comment type="subcellular location">
    <subcellularLocation>
        <location evidence="1">Nucleus</location>
    </subcellularLocation>
</comment>
<keyword evidence="8" id="KW-1185">Reference proteome</keyword>
<dbReference type="Proteomes" id="UP001652660">
    <property type="component" value="Chromosome 9c"/>
</dbReference>
<dbReference type="Gene3D" id="2.40.330.10">
    <property type="entry name" value="DNA-binding pseudobarrel domain"/>
    <property type="match status" value="2"/>
</dbReference>
<dbReference type="InterPro" id="IPR050655">
    <property type="entry name" value="Plant_B3_domain"/>
</dbReference>
<dbReference type="RefSeq" id="XP_027086802.1">
    <property type="nucleotide sequence ID" value="XM_027231001.1"/>
</dbReference>
<keyword evidence="2" id="KW-0805">Transcription regulation</keyword>
<dbReference type="InterPro" id="IPR003340">
    <property type="entry name" value="B3_DNA-bd"/>
</dbReference>
<evidence type="ECO:0000256" key="6">
    <source>
        <dbReference type="SAM" id="MobiDB-lite"/>
    </source>
</evidence>
<evidence type="ECO:0000256" key="2">
    <source>
        <dbReference type="ARBA" id="ARBA00023015"/>
    </source>
</evidence>
<evidence type="ECO:0000313" key="8">
    <source>
        <dbReference type="Proteomes" id="UP001652660"/>
    </source>
</evidence>
<reference evidence="9 10" key="2">
    <citation type="submission" date="2025-04" db="UniProtKB">
        <authorList>
            <consortium name="RefSeq"/>
        </authorList>
    </citation>
    <scope>IDENTIFICATION</scope>
    <source>
        <tissue evidence="9 10">Leaves</tissue>
    </source>
</reference>
<dbReference type="GeneID" id="113708538"/>
<evidence type="ECO:0000256" key="1">
    <source>
        <dbReference type="ARBA" id="ARBA00004123"/>
    </source>
</evidence>
<proteinExistence type="predicted"/>
<feature type="compositionally biased region" description="Basic and acidic residues" evidence="6">
    <location>
        <begin position="149"/>
        <end position="161"/>
    </location>
</feature>
<dbReference type="AlphaFoldDB" id="A0A6P6UA20"/>
<dbReference type="GO" id="GO:0005634">
    <property type="term" value="C:nucleus"/>
    <property type="evidence" value="ECO:0007669"/>
    <property type="project" value="UniProtKB-SubCell"/>
</dbReference>
<protein>
    <submittedName>
        <fullName evidence="9 10">B3 domain-containing transcription factor VRN1-like</fullName>
    </submittedName>
</protein>
<keyword evidence="5" id="KW-0539">Nucleus</keyword>
<evidence type="ECO:0000256" key="5">
    <source>
        <dbReference type="ARBA" id="ARBA00023242"/>
    </source>
</evidence>
<reference evidence="8" key="1">
    <citation type="journal article" date="2025" name="Foods">
        <title>Unveiling the Microbial Signatures of Arabica Coffee Cherries: Insights into Ripeness Specific Diversity, Functional Traits, and Implications for Quality and Safety.</title>
        <authorList>
            <consortium name="RefSeq"/>
            <person name="Tenea G.N."/>
            <person name="Cifuentes V."/>
            <person name="Reyes P."/>
            <person name="Cevallos-Vallejos M."/>
        </authorList>
    </citation>
    <scope>NUCLEOTIDE SEQUENCE [LARGE SCALE GENOMIC DNA]</scope>
</reference>
<dbReference type="InterPro" id="IPR015300">
    <property type="entry name" value="DNA-bd_pseudobarrel_sf"/>
</dbReference>
<accession>A0A6P6UA20</accession>
<evidence type="ECO:0000313" key="10">
    <source>
        <dbReference type="RefSeq" id="XP_027086803.1"/>
    </source>
</evidence>
<dbReference type="GO" id="GO:0003677">
    <property type="term" value="F:DNA binding"/>
    <property type="evidence" value="ECO:0007669"/>
    <property type="project" value="UniProtKB-KW"/>
</dbReference>
<evidence type="ECO:0000256" key="4">
    <source>
        <dbReference type="ARBA" id="ARBA00023163"/>
    </source>
</evidence>
<dbReference type="Pfam" id="PF02362">
    <property type="entry name" value="B3"/>
    <property type="match status" value="2"/>
</dbReference>
<dbReference type="CDD" id="cd10017">
    <property type="entry name" value="B3_DNA"/>
    <property type="match status" value="2"/>
</dbReference>
<gene>
    <name evidence="9 10" type="primary">LOC113708538</name>
</gene>
<evidence type="ECO:0000313" key="9">
    <source>
        <dbReference type="RefSeq" id="XP_027086802.1"/>
    </source>
</evidence>
<dbReference type="PANTHER" id="PTHR31920:SF37">
    <property type="entry name" value="B3 DOMAIN-CONTAINING TRANSCRIPTION FACTOR VRN1"/>
    <property type="match status" value="1"/>
</dbReference>
<feature type="domain" description="TF-B3" evidence="7">
    <location>
        <begin position="215"/>
        <end position="311"/>
    </location>
</feature>
<evidence type="ECO:0000256" key="3">
    <source>
        <dbReference type="ARBA" id="ARBA00023125"/>
    </source>
</evidence>
<organism evidence="8 9">
    <name type="scientific">Coffea arabica</name>
    <name type="common">Arabian coffee</name>
    <dbReference type="NCBI Taxonomy" id="13443"/>
    <lineage>
        <taxon>Eukaryota</taxon>
        <taxon>Viridiplantae</taxon>
        <taxon>Streptophyta</taxon>
        <taxon>Embryophyta</taxon>
        <taxon>Tracheophyta</taxon>
        <taxon>Spermatophyta</taxon>
        <taxon>Magnoliopsida</taxon>
        <taxon>eudicotyledons</taxon>
        <taxon>Gunneridae</taxon>
        <taxon>Pentapetalae</taxon>
        <taxon>asterids</taxon>
        <taxon>lamiids</taxon>
        <taxon>Gentianales</taxon>
        <taxon>Rubiaceae</taxon>
        <taxon>Ixoroideae</taxon>
        <taxon>Gardenieae complex</taxon>
        <taxon>Bertiereae - Coffeeae clade</taxon>
        <taxon>Coffeeae</taxon>
        <taxon>Coffea</taxon>
    </lineage>
</organism>
<dbReference type="PROSITE" id="PS50863">
    <property type="entry name" value="B3"/>
    <property type="match status" value="2"/>
</dbReference>
<keyword evidence="4" id="KW-0804">Transcription</keyword>
<feature type="region of interest" description="Disordered" evidence="6">
    <location>
        <begin position="149"/>
        <end position="194"/>
    </location>
</feature>
<evidence type="ECO:0000259" key="7">
    <source>
        <dbReference type="PROSITE" id="PS50863"/>
    </source>
</evidence>
<sequence length="317" mass="36418">MEDSDNQEGSTMENNRDWRGSDASSFYRIITQPVVDEGQLGLPKNFVKEYGDEICSSVRLNVPSGGIFRVGIEKDENMLWLRDGWQRFAEHHSLTFGYFLWFKYNGNSEFDVAIFDLTATEIDYQCCSNNSKKFNPVAETTVPEPEHDAFCSAKTDDRHPIEISSSSETEEVEIRDVTTDSGNPRSIRRRSRRRGKKISEHDVVTRLFKSDNPYFSLTMKEYNLGRCYIVHVPAEFSSTYLRTDKKSVELQDSDGNKWTVGVIVRYGRVISLSKGWCYFCRDHKLCSGDVCVFEVIKSRPVVIKVTIFPARESVEVK</sequence>
<name>A0A6P6UA20_COFAR</name>
<dbReference type="SUPFAM" id="SSF101936">
    <property type="entry name" value="DNA-binding pseudobarrel domain"/>
    <property type="match status" value="2"/>
</dbReference>
<dbReference type="RefSeq" id="XP_027086803.1">
    <property type="nucleotide sequence ID" value="XM_027231002.1"/>
</dbReference>
<keyword evidence="3" id="KW-0238">DNA-binding</keyword>